<protein>
    <submittedName>
        <fullName evidence="2">Uncharacterized protein</fullName>
    </submittedName>
</protein>
<dbReference type="Proteomes" id="UP000319516">
    <property type="component" value="Unassembled WGS sequence"/>
</dbReference>
<evidence type="ECO:0000313" key="2">
    <source>
        <dbReference type="EMBL" id="TQL52230.1"/>
    </source>
</evidence>
<keyword evidence="1" id="KW-0812">Transmembrane</keyword>
<gene>
    <name evidence="2" type="ORF">FB467_3409</name>
</gene>
<accession>A0A542YVW7</accession>
<organism evidence="2 3">
    <name type="scientific">Ornithinicoccus hortensis</name>
    <dbReference type="NCBI Taxonomy" id="82346"/>
    <lineage>
        <taxon>Bacteria</taxon>
        <taxon>Bacillati</taxon>
        <taxon>Actinomycetota</taxon>
        <taxon>Actinomycetes</taxon>
        <taxon>Micrococcales</taxon>
        <taxon>Intrasporangiaceae</taxon>
        <taxon>Ornithinicoccus</taxon>
    </lineage>
</organism>
<dbReference type="AlphaFoldDB" id="A0A542YVW7"/>
<reference evidence="2 3" key="1">
    <citation type="submission" date="2019-06" db="EMBL/GenBank/DDBJ databases">
        <title>Sequencing the genomes of 1000 actinobacteria strains.</title>
        <authorList>
            <person name="Klenk H.-P."/>
        </authorList>
    </citation>
    <scope>NUCLEOTIDE SEQUENCE [LARGE SCALE GENOMIC DNA]</scope>
    <source>
        <strain evidence="2 3">DSM 12335</strain>
    </source>
</reference>
<keyword evidence="3" id="KW-1185">Reference proteome</keyword>
<dbReference type="RefSeq" id="WP_141786130.1">
    <property type="nucleotide sequence ID" value="NZ_BAAAIK010000001.1"/>
</dbReference>
<sequence length="64" mass="7620">MSWLSDLWPYVAALLPTAGLLYLFYVIMKHIIEGDRRERAAVRQWEQELEDRRRETDGNIRPSS</sequence>
<dbReference type="EMBL" id="VFOP01000001">
    <property type="protein sequence ID" value="TQL52230.1"/>
    <property type="molecule type" value="Genomic_DNA"/>
</dbReference>
<keyword evidence="1" id="KW-0472">Membrane</keyword>
<name>A0A542YVW7_9MICO</name>
<feature type="transmembrane region" description="Helical" evidence="1">
    <location>
        <begin position="7"/>
        <end position="27"/>
    </location>
</feature>
<proteinExistence type="predicted"/>
<dbReference type="OrthoDB" id="4807612at2"/>
<evidence type="ECO:0000313" key="3">
    <source>
        <dbReference type="Proteomes" id="UP000319516"/>
    </source>
</evidence>
<comment type="caution">
    <text evidence="2">The sequence shown here is derived from an EMBL/GenBank/DDBJ whole genome shotgun (WGS) entry which is preliminary data.</text>
</comment>
<evidence type="ECO:0000256" key="1">
    <source>
        <dbReference type="SAM" id="Phobius"/>
    </source>
</evidence>
<keyword evidence="1" id="KW-1133">Transmembrane helix</keyword>